<evidence type="ECO:0000313" key="5">
    <source>
        <dbReference type="Proteomes" id="UP000663879"/>
    </source>
</evidence>
<dbReference type="SFLD" id="SFLDS00019">
    <property type="entry name" value="Glutathione_Transferase_(cytos"/>
    <property type="match status" value="1"/>
</dbReference>
<dbReference type="InterPro" id="IPR012336">
    <property type="entry name" value="Thioredoxin-like_fold"/>
</dbReference>
<evidence type="ECO:0000259" key="2">
    <source>
        <dbReference type="Pfam" id="PF17171"/>
    </source>
</evidence>
<dbReference type="GO" id="GO:0005737">
    <property type="term" value="C:cytoplasm"/>
    <property type="evidence" value="ECO:0007669"/>
    <property type="project" value="TreeGrafter"/>
</dbReference>
<dbReference type="PANTHER" id="PTHR12289">
    <property type="entry name" value="METAXIN RELATED"/>
    <property type="match status" value="1"/>
</dbReference>
<dbReference type="OrthoDB" id="5809458at2759"/>
<dbReference type="PANTHER" id="PTHR12289:SF41">
    <property type="entry name" value="FAILED AXON CONNECTIONS-RELATED"/>
    <property type="match status" value="1"/>
</dbReference>
<reference evidence="4" key="1">
    <citation type="submission" date="2021-02" db="EMBL/GenBank/DDBJ databases">
        <authorList>
            <person name="Nowell W R."/>
        </authorList>
    </citation>
    <scope>NUCLEOTIDE SEQUENCE</scope>
    <source>
        <strain evidence="4">Ploen Becks lab</strain>
    </source>
</reference>
<dbReference type="InterPro" id="IPR036249">
    <property type="entry name" value="Thioredoxin-like_sf"/>
</dbReference>
<comment type="similarity">
    <text evidence="1">Belongs to the FAX family.</text>
</comment>
<evidence type="ECO:0000313" key="4">
    <source>
        <dbReference type="EMBL" id="CAF0821471.1"/>
    </source>
</evidence>
<feature type="domain" description="Metaxin glutathione S-transferase" evidence="2">
    <location>
        <begin position="230"/>
        <end position="293"/>
    </location>
</feature>
<keyword evidence="5" id="KW-1185">Reference proteome</keyword>
<dbReference type="Pfam" id="PF17172">
    <property type="entry name" value="GST_N_4"/>
    <property type="match status" value="1"/>
</dbReference>
<dbReference type="InterPro" id="IPR040079">
    <property type="entry name" value="Glutathione_S-Trfase"/>
</dbReference>
<organism evidence="4 5">
    <name type="scientific">Brachionus calyciflorus</name>
    <dbReference type="NCBI Taxonomy" id="104777"/>
    <lineage>
        <taxon>Eukaryota</taxon>
        <taxon>Metazoa</taxon>
        <taxon>Spiralia</taxon>
        <taxon>Gnathifera</taxon>
        <taxon>Rotifera</taxon>
        <taxon>Eurotatoria</taxon>
        <taxon>Monogononta</taxon>
        <taxon>Pseudotrocha</taxon>
        <taxon>Ploima</taxon>
        <taxon>Brachionidae</taxon>
        <taxon>Brachionus</taxon>
    </lineage>
</organism>
<sequence>MNSVRNNIPRSAINILSASKTLGKFDSFYISKQNQSRATGFLKYVVANTVLNSFKAYCNFKKNLDGKKPVQQVFPKDTVILYQFPRARYTPSLSPFCLKLETWCRAANVKYQNKLGLELSKRGTVPFIRLNDYVVEDSEKCIEYLSKVYQVDLNSGLNEEQKAVARATLALVEDSLKWSVILHRFWYSNMKKQESGLPLLTIWLFSYKMFRAGWFSGYGRYSKQEIYERGKRDLNALDNLIGNKKFLFSDEKPCNVDISIFSMCAQIKYNDRGPLNQHLLNECHNVNRHIETIKSMYWSDWDQNIMATRIPKKKPLVQKVLSLFRK</sequence>
<dbReference type="EMBL" id="CAJNOC010000958">
    <property type="protein sequence ID" value="CAF0821471.1"/>
    <property type="molecule type" value="Genomic_DNA"/>
</dbReference>
<comment type="caution">
    <text evidence="4">The sequence shown here is derived from an EMBL/GenBank/DDBJ whole genome shotgun (WGS) entry which is preliminary data.</text>
</comment>
<feature type="domain" description="Thioredoxin-like fold" evidence="3">
    <location>
        <begin position="95"/>
        <end position="188"/>
    </location>
</feature>
<dbReference type="InterPro" id="IPR050931">
    <property type="entry name" value="Mito_Protein_Transport_Metaxin"/>
</dbReference>
<protein>
    <submittedName>
        <fullName evidence="4">Uncharacterized protein</fullName>
    </submittedName>
</protein>
<evidence type="ECO:0000259" key="3">
    <source>
        <dbReference type="Pfam" id="PF17172"/>
    </source>
</evidence>
<proteinExistence type="inferred from homology"/>
<dbReference type="SFLD" id="SFLDG01180">
    <property type="entry name" value="SUF1"/>
    <property type="match status" value="1"/>
</dbReference>
<gene>
    <name evidence="4" type="ORF">OXX778_LOCUS7488</name>
</gene>
<dbReference type="SUPFAM" id="SSF47616">
    <property type="entry name" value="GST C-terminal domain-like"/>
    <property type="match status" value="1"/>
</dbReference>
<dbReference type="Proteomes" id="UP000663879">
    <property type="component" value="Unassembled WGS sequence"/>
</dbReference>
<name>A0A813U0P9_9BILA</name>
<dbReference type="InterPro" id="IPR036282">
    <property type="entry name" value="Glutathione-S-Trfase_C_sf"/>
</dbReference>
<dbReference type="SUPFAM" id="SSF52833">
    <property type="entry name" value="Thioredoxin-like"/>
    <property type="match status" value="1"/>
</dbReference>
<dbReference type="AlphaFoldDB" id="A0A813U0P9"/>
<accession>A0A813U0P9</accession>
<dbReference type="InterPro" id="IPR033468">
    <property type="entry name" value="Metaxin_GST"/>
</dbReference>
<dbReference type="Pfam" id="PF17171">
    <property type="entry name" value="GST_C_6"/>
    <property type="match status" value="1"/>
</dbReference>
<dbReference type="InterPro" id="IPR026928">
    <property type="entry name" value="FAX/IsoI-like"/>
</dbReference>
<dbReference type="CDD" id="cd03193">
    <property type="entry name" value="GST_C_Metaxin"/>
    <property type="match status" value="1"/>
</dbReference>
<dbReference type="SFLD" id="SFLDG01200">
    <property type="entry name" value="SUF1.1"/>
    <property type="match status" value="1"/>
</dbReference>
<evidence type="ECO:0000256" key="1">
    <source>
        <dbReference type="ARBA" id="ARBA00006475"/>
    </source>
</evidence>